<reference evidence="2 3" key="1">
    <citation type="submission" date="2012-09" db="EMBL/GenBank/DDBJ databases">
        <title>Draft Genome Sequences of 6 Strains from Genus Thauera.</title>
        <authorList>
            <person name="Liu B."/>
            <person name="Shapleigh J.P."/>
            <person name="Frostegard A.H."/>
        </authorList>
    </citation>
    <scope>NUCLEOTIDE SEQUENCE [LARGE SCALE GENOMIC DNA]</scope>
    <source>
        <strain evidence="3">47Lol / DSM 12138</strain>
    </source>
</reference>
<sequence length="510" mass="56407">MATPRANRRPEVYVRMRTMPALSLLALAVLTAAPVAAQTVIVTPRLDTRLTWTDNVDTSDDDPQKDWVAEISPGIGVSRESGRFRGYLNASLRNLVHAQETDENETYLAFRGNGEFEAIEDAVFIALAGSISRTDTSAFSRRGGGDSLSADKADETRMWSIAPRYQFRFGDGGTGSLGYESRWLQGGSGTLADTRQGRWTLAVSDPGALRLFGWGIDLARTDTTFEQGLGREVTQEIGRATLFVNVDPQFRVRLIGGYESNDYSLVDGEEGAIWGAGFDWYPTERTSISATGEDRVFGTGYDVLFRHRMARSTWSFSASRDISSNLDEFGNDGMDWLGGLYDLYKTIYPGGTESEWRRLAQEAYDRAGGFGIRTNEYYLQRAISAGLTLTGARNTLTFLLRNTERERLNTMSGVLVGDFAEFDYTETRSASVAFTHRLSGLSTLNSTVMRSKSEGRGTSSRDIDRTVFSIGVTRRLSPDTTAGLNYRYQKAEGSDDYTENAVSATLGMRF</sequence>
<dbReference type="SUPFAM" id="SSF56935">
    <property type="entry name" value="Porins"/>
    <property type="match status" value="1"/>
</dbReference>
<dbReference type="EMBL" id="AMXE01000001">
    <property type="protein sequence ID" value="ENO90607.1"/>
    <property type="molecule type" value="Genomic_DNA"/>
</dbReference>
<keyword evidence="1" id="KW-0732">Signal</keyword>
<feature type="chain" id="PRO_5004128676" description="TIGR03016 family PEP-CTERM system-associated outer membrane protein" evidence="1">
    <location>
        <begin position="38"/>
        <end position="510"/>
    </location>
</feature>
<comment type="caution">
    <text evidence="2">The sequence shown here is derived from an EMBL/GenBank/DDBJ whole genome shotgun (WGS) entry which is preliminary data.</text>
</comment>
<name>N6Z7N7_THAL4</name>
<gene>
    <name evidence="2" type="ORF">C666_00235</name>
</gene>
<protein>
    <recommendedName>
        <fullName evidence="4">TIGR03016 family PEP-CTERM system-associated outer membrane protein</fullName>
    </recommendedName>
</protein>
<accession>N6Z7N7</accession>
<dbReference type="Proteomes" id="UP000013232">
    <property type="component" value="Unassembled WGS sequence"/>
</dbReference>
<organism evidence="2 3">
    <name type="scientific">Thauera linaloolentis (strain DSM 12138 / JCM 21573 / CCUG 41526 / CIP 105981 / IAM 15112 / NBRC 102519 / 47Lol)</name>
    <dbReference type="NCBI Taxonomy" id="1123367"/>
    <lineage>
        <taxon>Bacteria</taxon>
        <taxon>Pseudomonadati</taxon>
        <taxon>Pseudomonadota</taxon>
        <taxon>Betaproteobacteria</taxon>
        <taxon>Rhodocyclales</taxon>
        <taxon>Zoogloeaceae</taxon>
        <taxon>Thauera</taxon>
    </lineage>
</organism>
<dbReference type="InterPro" id="IPR017467">
    <property type="entry name" value="CHP03016_PEP-CTERM"/>
</dbReference>
<evidence type="ECO:0008006" key="4">
    <source>
        <dbReference type="Google" id="ProtNLM"/>
    </source>
</evidence>
<evidence type="ECO:0000313" key="3">
    <source>
        <dbReference type="Proteomes" id="UP000013232"/>
    </source>
</evidence>
<evidence type="ECO:0000256" key="1">
    <source>
        <dbReference type="SAM" id="SignalP"/>
    </source>
</evidence>
<dbReference type="AlphaFoldDB" id="N6Z7N7"/>
<dbReference type="NCBIfam" id="TIGR03016">
    <property type="entry name" value="pepcterm_hypo_1"/>
    <property type="match status" value="1"/>
</dbReference>
<feature type="signal peptide" evidence="1">
    <location>
        <begin position="1"/>
        <end position="37"/>
    </location>
</feature>
<dbReference type="STRING" id="1123367.GCA_000621305_02039"/>
<dbReference type="eggNOG" id="ENOG502Z9WX">
    <property type="taxonomic scope" value="Bacteria"/>
</dbReference>
<proteinExistence type="predicted"/>
<keyword evidence="3" id="KW-1185">Reference proteome</keyword>
<evidence type="ECO:0000313" key="2">
    <source>
        <dbReference type="EMBL" id="ENO90607.1"/>
    </source>
</evidence>